<evidence type="ECO:0000256" key="1">
    <source>
        <dbReference type="SAM" id="SignalP"/>
    </source>
</evidence>
<feature type="signal peptide" evidence="1">
    <location>
        <begin position="1"/>
        <end position="17"/>
    </location>
</feature>
<gene>
    <name evidence="2" type="ORF">NMK71_02070</name>
</gene>
<dbReference type="InterPro" id="IPR025631">
    <property type="entry name" value="Porin_10"/>
</dbReference>
<dbReference type="EMBL" id="JANCMU010000001">
    <property type="protein sequence ID" value="MDG4945187.1"/>
    <property type="molecule type" value="Genomic_DNA"/>
</dbReference>
<dbReference type="Pfam" id="PF14121">
    <property type="entry name" value="Porin_10"/>
    <property type="match status" value="1"/>
</dbReference>
<protein>
    <submittedName>
        <fullName evidence="2">Porin</fullName>
    </submittedName>
</protein>
<sequence>MRWILVCLLNLAVFASAQVVLRPDGRSLSDEEKRYNDSILAGNQENRPADSLKIYNPRIGDYNYWTTKKSKRVLDTILNIDNFYKQNVYQQDLFDKQQFPNLGQALNPLSPVDISDNLQLLPLGKSSMYMKEEDIKYYDVKTPITEFILENGLKEGQFLSTTFAHNVHSRWNYAIQYRYLKSQGRYLNSLANNSNFVFSTNYKSKNNRYHLHANFVTHDLNNQENAGLTYESIIDFITDNPNFSNRERMYINMQSAQSLFDERRIHLDHQFGLLSFNKSNDSIASDNFPIYLKHELNYKHQAFQYLERGRESYYDSDVLEGARSNRKKFDELENKVSLGYQWSDRITVEGGLLHQMKELYFDENLALENYTIPASIKENRIGLQAKLNFDWSESIDLNADAFYTTGEHFGDQYQLNANIRLSPFAGYLLEGGLKLNSSMPSLNYFAHQSFYEDFNSYNPNFENQNTQELYAELSSQKIGLSVFGKILNQNNPVYIDSNFQVQQLEGASNYFSIGAREHYRFGKFGIDAQAQYQKVLDNDHILPLPSILARGTVYYNTWEFKNHAHIQTGLTLRYYSKFNSREFFPIMNEFVLQGENAREIGNYPQLDLFFNMRVDRMRFYIRGENLNSFFQRGEYFSTPLQPARDFKIQVGIHWFLFS</sequence>
<proteinExistence type="predicted"/>
<accession>A0A9X4MX76</accession>
<name>A0A9X4MX76_9FLAO</name>
<evidence type="ECO:0000313" key="3">
    <source>
        <dbReference type="Proteomes" id="UP001152599"/>
    </source>
</evidence>
<comment type="caution">
    <text evidence="2">The sequence shown here is derived from an EMBL/GenBank/DDBJ whole genome shotgun (WGS) entry which is preliminary data.</text>
</comment>
<dbReference type="SUPFAM" id="SSF56935">
    <property type="entry name" value="Porins"/>
    <property type="match status" value="1"/>
</dbReference>
<keyword evidence="1" id="KW-0732">Signal</keyword>
<dbReference type="AlphaFoldDB" id="A0A9X4MX76"/>
<evidence type="ECO:0000313" key="2">
    <source>
        <dbReference type="EMBL" id="MDG4945187.1"/>
    </source>
</evidence>
<feature type="chain" id="PRO_5040952125" evidence="1">
    <location>
        <begin position="18"/>
        <end position="658"/>
    </location>
</feature>
<organism evidence="2 3">
    <name type="scientific">Profundicola chukchiensis</name>
    <dbReference type="NCBI Taxonomy" id="2961959"/>
    <lineage>
        <taxon>Bacteria</taxon>
        <taxon>Pseudomonadati</taxon>
        <taxon>Bacteroidota</taxon>
        <taxon>Flavobacteriia</taxon>
        <taxon>Flavobacteriales</taxon>
        <taxon>Weeksellaceae</taxon>
        <taxon>Profundicola</taxon>
    </lineage>
</organism>
<keyword evidence="3" id="KW-1185">Reference proteome</keyword>
<dbReference type="RefSeq" id="WP_304419886.1">
    <property type="nucleotide sequence ID" value="NZ_JANCMU010000001.1"/>
</dbReference>
<dbReference type="Proteomes" id="UP001152599">
    <property type="component" value="Unassembled WGS sequence"/>
</dbReference>
<reference evidence="2" key="1">
    <citation type="submission" date="2022-07" db="EMBL/GenBank/DDBJ databases">
        <title>Description and genome-wide analysis of Profundicola chukchiensis gen. nov., sp. nov., marine bacteria isolated from bottom sediments of the Chukchi Sea.</title>
        <authorList>
            <person name="Romanenko L."/>
            <person name="Otstavnykh N."/>
            <person name="Kurilenko V."/>
            <person name="Eremeev V."/>
            <person name="Velansky P."/>
            <person name="Mikhailov V."/>
            <person name="Isaeva M."/>
        </authorList>
    </citation>
    <scope>NUCLEOTIDE SEQUENCE</scope>
    <source>
        <strain evidence="2">KMM 9713</strain>
    </source>
</reference>